<reference evidence="1" key="1">
    <citation type="submission" date="2022-08" db="UniProtKB">
        <authorList>
            <consortium name="EnsemblMetazoa"/>
        </authorList>
    </citation>
    <scope>IDENTIFICATION</scope>
    <source>
        <strain evidence="1">05x7-T-G4-1.051#20</strain>
    </source>
</reference>
<dbReference type="RefSeq" id="XP_065945002.1">
    <property type="nucleotide sequence ID" value="XM_066088930.1"/>
</dbReference>
<accession>A0A8W8NU70</accession>
<keyword evidence="2" id="KW-1185">Reference proteome</keyword>
<organism evidence="1 2">
    <name type="scientific">Magallana gigas</name>
    <name type="common">Pacific oyster</name>
    <name type="synonym">Crassostrea gigas</name>
    <dbReference type="NCBI Taxonomy" id="29159"/>
    <lineage>
        <taxon>Eukaryota</taxon>
        <taxon>Metazoa</taxon>
        <taxon>Spiralia</taxon>
        <taxon>Lophotrochozoa</taxon>
        <taxon>Mollusca</taxon>
        <taxon>Bivalvia</taxon>
        <taxon>Autobranchia</taxon>
        <taxon>Pteriomorphia</taxon>
        <taxon>Ostreida</taxon>
        <taxon>Ostreoidea</taxon>
        <taxon>Ostreidae</taxon>
        <taxon>Magallana</taxon>
    </lineage>
</organism>
<dbReference type="SUPFAM" id="SSF50249">
    <property type="entry name" value="Nucleic acid-binding proteins"/>
    <property type="match status" value="1"/>
</dbReference>
<dbReference type="RefSeq" id="XP_065925188.1">
    <property type="nucleotide sequence ID" value="XM_066069116.1"/>
</dbReference>
<dbReference type="Gene3D" id="2.40.50.140">
    <property type="entry name" value="Nucleic acid-binding proteins"/>
    <property type="match status" value="1"/>
</dbReference>
<evidence type="ECO:0000313" key="1">
    <source>
        <dbReference type="EnsemblMetazoa" id="G7235.1:cds"/>
    </source>
</evidence>
<proteinExistence type="predicted"/>
<dbReference type="GeneID" id="136270702"/>
<dbReference type="Proteomes" id="UP000005408">
    <property type="component" value="Unassembled WGS sequence"/>
</dbReference>
<protein>
    <submittedName>
        <fullName evidence="1">Uncharacterized protein</fullName>
    </submittedName>
</protein>
<dbReference type="AlphaFoldDB" id="A0A8W8NU70"/>
<dbReference type="InterPro" id="IPR012340">
    <property type="entry name" value="NA-bd_OB-fold"/>
</dbReference>
<dbReference type="OMA" id="TINSCEY"/>
<dbReference type="KEGG" id="crg:136270702"/>
<sequence length="347" mass="38811">MASAQKRPKRDENETIDGYIHMISPVKTSKNKNIKYFNAVMQEKLKFTDVVCFKPDLHCNFQDLEKKKSPVSLKNIQRVPSNRTSADFDIRVGFASELSTPVRALDFDFQPPPTLQTTTIKDIEQNLNAFQKATIAIKVIDIGPTESRTTRSGQVMDCKHIIVADSTSSISCCLWEAHFDSIKLAQSYKITNVAVRNFDNIKTLTTCPDTAFEATNDIGPIVESEKKPISVEKIIRIKSAACTAANKCSVCSKDVGNFNSELDTIKCQSCNMRQRTLDITKQYKCEVVAQVDNNNTKLIIPDLVLRGRPDLVLDPNQLETQLLNSVSLTVKLNIGCTHVLDITHIQN</sequence>
<dbReference type="KEGG" id="crg:136276575"/>
<dbReference type="GeneID" id="136276575"/>
<dbReference type="OrthoDB" id="6093948at2759"/>
<dbReference type="EnsemblMetazoa" id="G7235.1">
    <property type="protein sequence ID" value="G7235.1:cds"/>
    <property type="gene ID" value="G7235"/>
</dbReference>
<evidence type="ECO:0000313" key="2">
    <source>
        <dbReference type="Proteomes" id="UP000005408"/>
    </source>
</evidence>
<name>A0A8W8NU70_MAGGI</name>